<accession>A0A8X7C3A3</accession>
<dbReference type="EMBL" id="BMAV01008719">
    <property type="protein sequence ID" value="GFY52503.1"/>
    <property type="molecule type" value="Genomic_DNA"/>
</dbReference>
<dbReference type="Proteomes" id="UP000886998">
    <property type="component" value="Unassembled WGS sequence"/>
</dbReference>
<evidence type="ECO:0008006" key="4">
    <source>
        <dbReference type="Google" id="ProtNLM"/>
    </source>
</evidence>
<name>A0A8X7C3A3_9ARAC</name>
<comment type="caution">
    <text evidence="2">The sequence shown here is derived from an EMBL/GenBank/DDBJ whole genome shotgun (WGS) entry which is preliminary data.</text>
</comment>
<feature type="chain" id="PRO_5036451707" description="Secreted protein" evidence="1">
    <location>
        <begin position="27"/>
        <end position="176"/>
    </location>
</feature>
<sequence length="176" mass="19970">MLSQVFLIFLHLSDWWAGWRPRVSEARTLCQGNFRCIGSSLHHERNPLQDSDLSGIPLQGRVCLWSHCISNTKDCDSTLHLAFAPLEEPLQDSEPTGLPLQGRVTARSNCISIMLRTVTLRFTQPQKSSPRLGCTSYFFFKFFPFKTWTVVHDQEVASARRKDDRTVGTAVAIAFI</sequence>
<dbReference type="AlphaFoldDB" id="A0A8X7C3A3"/>
<reference evidence="2" key="1">
    <citation type="submission" date="2020-08" db="EMBL/GenBank/DDBJ databases">
        <title>Multicomponent nature underlies the extraordinary mechanical properties of spider dragline silk.</title>
        <authorList>
            <person name="Kono N."/>
            <person name="Nakamura H."/>
            <person name="Mori M."/>
            <person name="Yoshida Y."/>
            <person name="Ohtoshi R."/>
            <person name="Malay A.D."/>
            <person name="Moran D.A.P."/>
            <person name="Tomita M."/>
            <person name="Numata K."/>
            <person name="Arakawa K."/>
        </authorList>
    </citation>
    <scope>NUCLEOTIDE SEQUENCE</scope>
</reference>
<feature type="signal peptide" evidence="1">
    <location>
        <begin position="1"/>
        <end position="26"/>
    </location>
</feature>
<keyword evidence="1" id="KW-0732">Signal</keyword>
<organism evidence="2 3">
    <name type="scientific">Trichonephila inaurata madagascariensis</name>
    <dbReference type="NCBI Taxonomy" id="2747483"/>
    <lineage>
        <taxon>Eukaryota</taxon>
        <taxon>Metazoa</taxon>
        <taxon>Ecdysozoa</taxon>
        <taxon>Arthropoda</taxon>
        <taxon>Chelicerata</taxon>
        <taxon>Arachnida</taxon>
        <taxon>Araneae</taxon>
        <taxon>Araneomorphae</taxon>
        <taxon>Entelegynae</taxon>
        <taxon>Araneoidea</taxon>
        <taxon>Nephilidae</taxon>
        <taxon>Trichonephila</taxon>
        <taxon>Trichonephila inaurata</taxon>
    </lineage>
</organism>
<keyword evidence="3" id="KW-1185">Reference proteome</keyword>
<evidence type="ECO:0000256" key="1">
    <source>
        <dbReference type="SAM" id="SignalP"/>
    </source>
</evidence>
<protein>
    <recommendedName>
        <fullName evidence="4">Secreted protein</fullName>
    </recommendedName>
</protein>
<evidence type="ECO:0000313" key="2">
    <source>
        <dbReference type="EMBL" id="GFY52503.1"/>
    </source>
</evidence>
<evidence type="ECO:0000313" key="3">
    <source>
        <dbReference type="Proteomes" id="UP000886998"/>
    </source>
</evidence>
<gene>
    <name evidence="2" type="ORF">TNIN_168931</name>
</gene>
<proteinExistence type="predicted"/>